<dbReference type="AlphaFoldDB" id="Q47TY5"/>
<evidence type="ECO:0000256" key="1">
    <source>
        <dbReference type="SAM" id="MobiDB-lite"/>
    </source>
</evidence>
<sequence length="121" mass="13084">MLLGLALPTQDPELILWPLHPPRSRTRPSLAGPWRHASPQDAGQSGRYSSVRTTAPAAGSHTASIPPQRTMADDTSRRPSPQTLNSTKQTMPVLPVNRNLAPDILATVLLSLQFGSPRFMG</sequence>
<proteinExistence type="predicted"/>
<feature type="region of interest" description="Disordered" evidence="1">
    <location>
        <begin position="13"/>
        <end position="94"/>
    </location>
</feature>
<feature type="compositionally biased region" description="Polar residues" evidence="1">
    <location>
        <begin position="78"/>
        <end position="90"/>
    </location>
</feature>
<gene>
    <name evidence="2" type="ordered locus">Tfu_0041</name>
</gene>
<protein>
    <submittedName>
        <fullName evidence="2">Uncharacterized protein</fullName>
    </submittedName>
</protein>
<evidence type="ECO:0000313" key="2">
    <source>
        <dbReference type="EMBL" id="AAZ54079.1"/>
    </source>
</evidence>
<accession>Q47TY5</accession>
<feature type="compositionally biased region" description="Polar residues" evidence="1">
    <location>
        <begin position="41"/>
        <end position="53"/>
    </location>
</feature>
<organism evidence="2">
    <name type="scientific">Thermobifida fusca (strain YX)</name>
    <dbReference type="NCBI Taxonomy" id="269800"/>
    <lineage>
        <taxon>Bacteria</taxon>
        <taxon>Bacillati</taxon>
        <taxon>Actinomycetota</taxon>
        <taxon>Actinomycetes</taxon>
        <taxon>Streptosporangiales</taxon>
        <taxon>Nocardiopsidaceae</taxon>
        <taxon>Thermobifida</taxon>
    </lineage>
</organism>
<dbReference type="KEGG" id="tfu:Tfu_0041"/>
<name>Q47TY5_THEFY</name>
<reference evidence="2" key="1">
    <citation type="submission" date="2005-07" db="EMBL/GenBank/DDBJ databases">
        <title>Complete sequence of Thermobifida fusca YX.</title>
        <authorList>
            <consortium name="US DOE Joint Genome Institute"/>
            <person name="Copeland A."/>
            <person name="Lucas S."/>
            <person name="Lapidus A."/>
            <person name="Barry K."/>
            <person name="Detter J.C."/>
            <person name="Glavina T."/>
            <person name="Hammon N."/>
            <person name="Israni S."/>
            <person name="Pitluck S."/>
            <person name="Di Bartolo G."/>
            <person name="Chain P."/>
            <person name="Schmutz J."/>
            <person name="Larimer F."/>
            <person name="Land M."/>
            <person name="Lykidis A."/>
            <person name="Richardson P."/>
        </authorList>
    </citation>
    <scope>NUCLEOTIDE SEQUENCE</scope>
    <source>
        <strain evidence="2">YX</strain>
    </source>
</reference>
<dbReference type="EMBL" id="CP000088">
    <property type="protein sequence ID" value="AAZ54079.1"/>
    <property type="molecule type" value="Genomic_DNA"/>
</dbReference>
<dbReference type="HOGENOM" id="CLU_2036940_0_0_11"/>